<evidence type="ECO:0000313" key="2">
    <source>
        <dbReference type="EMBL" id="RCK79353.1"/>
    </source>
</evidence>
<evidence type="ECO:0008006" key="4">
    <source>
        <dbReference type="Google" id="ProtNLM"/>
    </source>
</evidence>
<name>A0A367ZMK8_9BACT</name>
<dbReference type="AlphaFoldDB" id="A0A367ZMK8"/>
<organism evidence="2 3">
    <name type="scientific">Candidatus Ozemobacter sibiricus</name>
    <dbReference type="NCBI Taxonomy" id="2268124"/>
    <lineage>
        <taxon>Bacteria</taxon>
        <taxon>Candidatus Ozemobacteria</taxon>
        <taxon>Candidatus Ozemobacterales</taxon>
        <taxon>Candidatus Ozemobacteraceae</taxon>
        <taxon>Candidatus Ozemobacter</taxon>
    </lineage>
</organism>
<dbReference type="EMBL" id="QOQW01000014">
    <property type="protein sequence ID" value="RCK79353.1"/>
    <property type="molecule type" value="Genomic_DNA"/>
</dbReference>
<proteinExistence type="predicted"/>
<dbReference type="Proteomes" id="UP000252355">
    <property type="component" value="Unassembled WGS sequence"/>
</dbReference>
<comment type="caution">
    <text evidence="2">The sequence shown here is derived from an EMBL/GenBank/DDBJ whole genome shotgun (WGS) entry which is preliminary data.</text>
</comment>
<dbReference type="SUPFAM" id="SSF53756">
    <property type="entry name" value="UDP-Glycosyltransferase/glycogen phosphorylase"/>
    <property type="match status" value="1"/>
</dbReference>
<feature type="compositionally biased region" description="Polar residues" evidence="1">
    <location>
        <begin position="118"/>
        <end position="130"/>
    </location>
</feature>
<dbReference type="Gene3D" id="3.40.50.2000">
    <property type="entry name" value="Glycogen Phosphorylase B"/>
    <property type="match status" value="1"/>
</dbReference>
<protein>
    <recommendedName>
        <fullName evidence="4">TPR/glycosyl transferase domain protein</fullName>
    </recommendedName>
</protein>
<gene>
    <name evidence="2" type="ORF">OZSIB_0224</name>
</gene>
<accession>A0A367ZMK8</accession>
<reference evidence="2 3" key="1">
    <citation type="submission" date="2018-05" db="EMBL/GenBank/DDBJ databases">
        <title>A metagenomic window into the 2 km-deep terrestrial subsurface aquifer revealed taxonomically and functionally diverse microbial community comprising novel uncultured bacterial lineages.</title>
        <authorList>
            <person name="Kadnikov V.V."/>
            <person name="Mardanov A.V."/>
            <person name="Beletsky A.V."/>
            <person name="Banks D."/>
            <person name="Pimenov N.V."/>
            <person name="Frank Y.A."/>
            <person name="Karnachuk O.V."/>
            <person name="Ravin N.V."/>
        </authorList>
    </citation>
    <scope>NUCLEOTIDE SEQUENCE [LARGE SCALE GENOMIC DNA]</scope>
    <source>
        <strain evidence="2">BY5</strain>
    </source>
</reference>
<evidence type="ECO:0000256" key="1">
    <source>
        <dbReference type="SAM" id="MobiDB-lite"/>
    </source>
</evidence>
<feature type="region of interest" description="Disordered" evidence="1">
    <location>
        <begin position="112"/>
        <end position="153"/>
    </location>
</feature>
<evidence type="ECO:0000313" key="3">
    <source>
        <dbReference type="Proteomes" id="UP000252355"/>
    </source>
</evidence>
<sequence>MASRPPVLFVSPVAWDGLPQRHQALAAGLARRGFAVTYLDPLQGGGFGLTAAQAAAGRLIRLQVRVPFRATGWPGLQAIAVRLAGDLLRRAGALTPHHLVWAGEPSLAGLFGAPPHATPTNQTGSPSSRNPALIHPATGEPSPLGPGAARRRAAGGDAPLVEAEAAPILSAPARRRDPRLVVYDRCDRHGAFPGQRAIVWQRYERWWFERAHLVVATCPALLPTPADTSARCLLLPNAARPRRNGRASGAPRPAPPPWRLLSAGAHYEWTDLPWLERLAGLPQVELHLAGPGRGPLFARLRRAPAVRDHGILPPAALDDLMATCHLGLISFLDLPLTRAVDPLKAYEYKMHDLFVWATGPAGLREHPCVDLVSAPGADPAADWATVRAHLARPATAPDSAPAPAPAGSPQAGERGRRRRVPSWDDRLDRLVQELEVLGC</sequence>
<feature type="region of interest" description="Disordered" evidence="1">
    <location>
        <begin position="392"/>
        <end position="422"/>
    </location>
</feature>